<keyword evidence="2" id="KW-0812">Transmembrane</keyword>
<proteinExistence type="predicted"/>
<dbReference type="InterPro" id="IPR003660">
    <property type="entry name" value="HAMP_dom"/>
</dbReference>
<keyword evidence="5" id="KW-1185">Reference proteome</keyword>
<feature type="transmembrane region" description="Helical" evidence="2">
    <location>
        <begin position="159"/>
        <end position="180"/>
    </location>
</feature>
<evidence type="ECO:0000259" key="3">
    <source>
        <dbReference type="PROSITE" id="PS50885"/>
    </source>
</evidence>
<dbReference type="EMBL" id="BNJG01000003">
    <property type="protein sequence ID" value="GHO59329.1"/>
    <property type="molecule type" value="Genomic_DNA"/>
</dbReference>
<name>A0ABQ3V2E4_9CHLR</name>
<protein>
    <recommendedName>
        <fullName evidence="3">HAMP domain-containing protein</fullName>
    </recommendedName>
</protein>
<evidence type="ECO:0000313" key="4">
    <source>
        <dbReference type="EMBL" id="GHO59329.1"/>
    </source>
</evidence>
<comment type="caution">
    <text evidence="4">The sequence shown here is derived from an EMBL/GenBank/DDBJ whole genome shotgun (WGS) entry which is preliminary data.</text>
</comment>
<dbReference type="Proteomes" id="UP000654345">
    <property type="component" value="Unassembled WGS sequence"/>
</dbReference>
<dbReference type="PROSITE" id="PS50885">
    <property type="entry name" value="HAMP"/>
    <property type="match status" value="1"/>
</dbReference>
<sequence>MSTNSQSTQDRWSPSDLIEPDVKKKSSLIQRWNELTSIPDAPPDADFARRENVRKSQMTSNILFFFTIMVIFLLPACYFAPYPSYFWLDIVLSITCIAALLLNRRGMSLTAGLLVTIGSFTVLTAALFSSVPFDETTLQGYDMYVIVELLAVSLLPSRSIFVVFVASVGCTLATLLYMPHTAVLQQDIHDRLLIIAARPVGTLLLVAGAAYILSTTMTTAIKRAGRAELIAKLEHELADQKNDLEEGIQQILDTHVSVANGNLSARAPLNKDNVLWQIARALNVLLVRLQRAVQAERELQHVEQAVTHYVSAIQQAEAQRKTPTLPLSHTKIDPLIAALQGQTINRAHLPSPTPPPMPMPSQGWSQRTTSFPHSK</sequence>
<gene>
    <name evidence="4" type="ORF">KSB_78040</name>
</gene>
<accession>A0ABQ3V2E4</accession>
<evidence type="ECO:0000256" key="2">
    <source>
        <dbReference type="SAM" id="Phobius"/>
    </source>
</evidence>
<feature type="transmembrane region" description="Helical" evidence="2">
    <location>
        <begin position="59"/>
        <end position="79"/>
    </location>
</feature>
<keyword evidence="2" id="KW-0472">Membrane</keyword>
<organism evidence="4 5">
    <name type="scientific">Ktedonobacter robiniae</name>
    <dbReference type="NCBI Taxonomy" id="2778365"/>
    <lineage>
        <taxon>Bacteria</taxon>
        <taxon>Bacillati</taxon>
        <taxon>Chloroflexota</taxon>
        <taxon>Ktedonobacteria</taxon>
        <taxon>Ktedonobacterales</taxon>
        <taxon>Ktedonobacteraceae</taxon>
        <taxon>Ktedonobacter</taxon>
    </lineage>
</organism>
<feature type="domain" description="HAMP" evidence="3">
    <location>
        <begin position="258"/>
        <end position="294"/>
    </location>
</feature>
<feature type="transmembrane region" description="Helical" evidence="2">
    <location>
        <begin position="85"/>
        <end position="102"/>
    </location>
</feature>
<keyword evidence="2" id="KW-1133">Transmembrane helix</keyword>
<evidence type="ECO:0000256" key="1">
    <source>
        <dbReference type="SAM" id="MobiDB-lite"/>
    </source>
</evidence>
<feature type="compositionally biased region" description="Polar residues" evidence="1">
    <location>
        <begin position="362"/>
        <end position="375"/>
    </location>
</feature>
<reference evidence="4 5" key="1">
    <citation type="journal article" date="2021" name="Int. J. Syst. Evol. Microbiol.">
        <title>Reticulibacter mediterranei gen. nov., sp. nov., within the new family Reticulibacteraceae fam. nov., and Ktedonospora formicarum gen. nov., sp. nov., Ktedonobacter robiniae sp. nov., Dictyobacter formicarum sp. nov. and Dictyobacter arantiisoli sp. nov., belonging to the class Ktedonobacteria.</title>
        <authorList>
            <person name="Yabe S."/>
            <person name="Zheng Y."/>
            <person name="Wang C.M."/>
            <person name="Sakai Y."/>
            <person name="Abe K."/>
            <person name="Yokota A."/>
            <person name="Donadio S."/>
            <person name="Cavaletti L."/>
            <person name="Monciardini P."/>
        </authorList>
    </citation>
    <scope>NUCLEOTIDE SEQUENCE [LARGE SCALE GENOMIC DNA]</scope>
    <source>
        <strain evidence="4 5">SOSP1-30</strain>
    </source>
</reference>
<feature type="transmembrane region" description="Helical" evidence="2">
    <location>
        <begin position="192"/>
        <end position="213"/>
    </location>
</feature>
<feature type="transmembrane region" description="Helical" evidence="2">
    <location>
        <begin position="109"/>
        <end position="128"/>
    </location>
</feature>
<evidence type="ECO:0000313" key="5">
    <source>
        <dbReference type="Proteomes" id="UP000654345"/>
    </source>
</evidence>
<feature type="region of interest" description="Disordered" evidence="1">
    <location>
        <begin position="346"/>
        <end position="375"/>
    </location>
</feature>